<dbReference type="InterPro" id="IPR043128">
    <property type="entry name" value="Rev_trsase/Diguanyl_cyclase"/>
</dbReference>
<dbReference type="SUPFAM" id="SSF55073">
    <property type="entry name" value="Nucleotide cyclase"/>
    <property type="match status" value="1"/>
</dbReference>
<dbReference type="PROSITE" id="PS50887">
    <property type="entry name" value="GGDEF"/>
    <property type="match status" value="1"/>
</dbReference>
<dbReference type="EMBL" id="DSVL01000259">
    <property type="protein sequence ID" value="HFH29510.1"/>
    <property type="molecule type" value="Genomic_DNA"/>
</dbReference>
<dbReference type="Pfam" id="PF00990">
    <property type="entry name" value="GGDEF"/>
    <property type="match status" value="1"/>
</dbReference>
<dbReference type="Gene3D" id="3.30.70.270">
    <property type="match status" value="1"/>
</dbReference>
<protein>
    <submittedName>
        <fullName evidence="3">Diguanylate cyclase</fullName>
    </submittedName>
</protein>
<accession>A0A7C3ECY1</accession>
<evidence type="ECO:0000256" key="1">
    <source>
        <dbReference type="SAM" id="Phobius"/>
    </source>
</evidence>
<feature type="transmembrane region" description="Helical" evidence="1">
    <location>
        <begin position="34"/>
        <end position="57"/>
    </location>
</feature>
<keyword evidence="1" id="KW-0812">Transmembrane</keyword>
<sequence>MRGLRKTEVFINPLYIILAWNSKNVYNMGMRTKYTTLVALICGLLYVTAIVFAIVTISSSISDRKAQAQQDFIVLSDRAAAAAALGFMSDSFREAVKDTLEASKILIAAMISNSNGVVYAIEKKPGYLLWNSGEPRFADSFGLTKPPFVRPIMVEGYRNVTISAVAEEVDYTLIQKILLNSLITVLIALVLAVGTIAFSASKPITEKSAPQTHERVKASSSIPLDEEMPFEIPDMDTSVFQAASPEEPEDCADGNPRGLYTPLLSVSWEDYTKERLEAELHRSASFEQDLTVMIVAFPDLSFSAYPELFKQIADQIVAFFTFRDLIFEWKGHGFCILLPNIDLDHSFKMAEEFRTKLLNKINSDILKQAQLGIGLSSRSGRLLEADRLLLEASRALEKALEDRTSPIVAFKSDPERYRSYIANKA</sequence>
<comment type="caution">
    <text evidence="3">The sequence shown here is derived from an EMBL/GenBank/DDBJ whole genome shotgun (WGS) entry which is preliminary data.</text>
</comment>
<organism evidence="3">
    <name type="scientific">Gracilinema caldarium</name>
    <dbReference type="NCBI Taxonomy" id="215591"/>
    <lineage>
        <taxon>Bacteria</taxon>
        <taxon>Pseudomonadati</taxon>
        <taxon>Spirochaetota</taxon>
        <taxon>Spirochaetia</taxon>
        <taxon>Spirochaetales</taxon>
        <taxon>Breznakiellaceae</taxon>
        <taxon>Gracilinema</taxon>
    </lineage>
</organism>
<feature type="transmembrane region" description="Helical" evidence="1">
    <location>
        <begin position="177"/>
        <end position="198"/>
    </location>
</feature>
<dbReference type="InterPro" id="IPR029787">
    <property type="entry name" value="Nucleotide_cyclase"/>
</dbReference>
<reference evidence="3" key="1">
    <citation type="journal article" date="2020" name="mSystems">
        <title>Genome- and Community-Level Interaction Insights into Carbon Utilization and Element Cycling Functions of Hydrothermarchaeota in Hydrothermal Sediment.</title>
        <authorList>
            <person name="Zhou Z."/>
            <person name="Liu Y."/>
            <person name="Xu W."/>
            <person name="Pan J."/>
            <person name="Luo Z.H."/>
            <person name="Li M."/>
        </authorList>
    </citation>
    <scope>NUCLEOTIDE SEQUENCE [LARGE SCALE GENOMIC DNA]</scope>
    <source>
        <strain evidence="3">SpSt-503</strain>
    </source>
</reference>
<proteinExistence type="predicted"/>
<dbReference type="InterPro" id="IPR000160">
    <property type="entry name" value="GGDEF_dom"/>
</dbReference>
<gene>
    <name evidence="3" type="ORF">ENS59_08365</name>
</gene>
<evidence type="ECO:0000313" key="3">
    <source>
        <dbReference type="EMBL" id="HFH29510.1"/>
    </source>
</evidence>
<keyword evidence="1" id="KW-1133">Transmembrane helix</keyword>
<evidence type="ECO:0000259" key="2">
    <source>
        <dbReference type="PROSITE" id="PS50887"/>
    </source>
</evidence>
<keyword evidence="1" id="KW-0472">Membrane</keyword>
<feature type="domain" description="GGDEF" evidence="2">
    <location>
        <begin position="288"/>
        <end position="412"/>
    </location>
</feature>
<dbReference type="AlphaFoldDB" id="A0A7C3ECY1"/>
<name>A0A7C3ECY1_9SPIR</name>